<keyword evidence="2" id="KW-0472">Membrane</keyword>
<dbReference type="eggNOG" id="ENOG502RUAF">
    <property type="taxonomic scope" value="Eukaryota"/>
</dbReference>
<dbReference type="EnsemblFungi" id="EJT78434">
    <property type="protein sequence ID" value="EJT78434"/>
    <property type="gene ID" value="GGTG_03535"/>
</dbReference>
<dbReference type="EMBL" id="GL385396">
    <property type="protein sequence ID" value="EJT78434.1"/>
    <property type="molecule type" value="Genomic_DNA"/>
</dbReference>
<feature type="chain" id="PRO_5015094397" evidence="3">
    <location>
        <begin position="19"/>
        <end position="376"/>
    </location>
</feature>
<evidence type="ECO:0000313" key="6">
    <source>
        <dbReference type="Proteomes" id="UP000006039"/>
    </source>
</evidence>
<accession>J3NQH8</accession>
<reference evidence="4" key="2">
    <citation type="submission" date="2010-07" db="EMBL/GenBank/DDBJ databases">
        <authorList>
            <consortium name="The Broad Institute Genome Sequencing Platform"/>
            <consortium name="Broad Institute Genome Sequencing Center for Infectious Disease"/>
            <person name="Ma L.-J."/>
            <person name="Dead R."/>
            <person name="Young S."/>
            <person name="Zeng Q."/>
            <person name="Koehrsen M."/>
            <person name="Alvarado L."/>
            <person name="Berlin A."/>
            <person name="Chapman S.B."/>
            <person name="Chen Z."/>
            <person name="Freedman E."/>
            <person name="Gellesch M."/>
            <person name="Goldberg J."/>
            <person name="Griggs A."/>
            <person name="Gujja S."/>
            <person name="Heilman E.R."/>
            <person name="Heiman D."/>
            <person name="Hepburn T."/>
            <person name="Howarth C."/>
            <person name="Jen D."/>
            <person name="Larson L."/>
            <person name="Mehta T."/>
            <person name="Neiman D."/>
            <person name="Pearson M."/>
            <person name="Roberts A."/>
            <person name="Saif S."/>
            <person name="Shea T."/>
            <person name="Shenoy N."/>
            <person name="Sisk P."/>
            <person name="Stolte C."/>
            <person name="Sykes S."/>
            <person name="Walk T."/>
            <person name="White J."/>
            <person name="Yandava C."/>
            <person name="Haas B."/>
            <person name="Nusbaum C."/>
            <person name="Birren B."/>
        </authorList>
    </citation>
    <scope>NUCLEOTIDE SEQUENCE</scope>
    <source>
        <strain evidence="4">R3-111a-1</strain>
    </source>
</reference>
<dbReference type="AlphaFoldDB" id="J3NQH8"/>
<sequence>MQAFLLFVLFVRAVVVQGQQGQQNNNTQCFFPGGKIHERGIACGSGAASSCCEPSQTCLSNGLCWNPTSNQIARVSCTDKSWNSDLCPRWCTTEQQDSASELRQCSGSADHWICGSRTDDCSRNFTVPMGQIRDERPFSQNGILQAGTCVADSSSGGGGGSPGWSGRGPPPFVTAARGGAATATVTTTASPDGTALATALAAATAAGREQVEDSDRRLATTVGLGVGLGLCLPLTCALIGSLFLCRKARREAAAARAELADLRDNFQRQEPQPSRPKPDEHHLLHPSVFSSPTPSPMHPRFPPLYGGAAEDKPQVYEAPHSTGIHQLPGTADEMAYLVEAPNSPHVPPSILNSATTHQPSPISVHSRPFHRAETPR</sequence>
<feature type="region of interest" description="Disordered" evidence="1">
    <location>
        <begin position="340"/>
        <end position="376"/>
    </location>
</feature>
<name>J3NQH8_GAET3</name>
<reference evidence="5" key="5">
    <citation type="submission" date="2018-04" db="UniProtKB">
        <authorList>
            <consortium name="EnsemblFungi"/>
        </authorList>
    </citation>
    <scope>IDENTIFICATION</scope>
    <source>
        <strain evidence="5">R3-111a-1</strain>
    </source>
</reference>
<organism evidence="4">
    <name type="scientific">Gaeumannomyces tritici (strain R3-111a-1)</name>
    <name type="common">Wheat and barley take-all root rot fungus</name>
    <name type="synonym">Gaeumannomyces graminis var. tritici</name>
    <dbReference type="NCBI Taxonomy" id="644352"/>
    <lineage>
        <taxon>Eukaryota</taxon>
        <taxon>Fungi</taxon>
        <taxon>Dikarya</taxon>
        <taxon>Ascomycota</taxon>
        <taxon>Pezizomycotina</taxon>
        <taxon>Sordariomycetes</taxon>
        <taxon>Sordariomycetidae</taxon>
        <taxon>Magnaporthales</taxon>
        <taxon>Magnaporthaceae</taxon>
        <taxon>Gaeumannomyces</taxon>
    </lineage>
</organism>
<dbReference type="OrthoDB" id="5232732at2759"/>
<dbReference type="RefSeq" id="XP_009219579.1">
    <property type="nucleotide sequence ID" value="XM_009221315.1"/>
</dbReference>
<keyword evidence="6" id="KW-1185">Reference proteome</keyword>
<proteinExistence type="predicted"/>
<keyword evidence="2" id="KW-0812">Transmembrane</keyword>
<dbReference type="VEuPathDB" id="FungiDB:GGTG_03535"/>
<dbReference type="GeneID" id="20343993"/>
<feature type="region of interest" description="Disordered" evidence="1">
    <location>
        <begin position="151"/>
        <end position="178"/>
    </location>
</feature>
<dbReference type="STRING" id="644352.J3NQH8"/>
<keyword evidence="3" id="KW-0732">Signal</keyword>
<reference evidence="5" key="4">
    <citation type="journal article" date="2015" name="G3 (Bethesda)">
        <title>Genome sequences of three phytopathogenic species of the Magnaporthaceae family of fungi.</title>
        <authorList>
            <person name="Okagaki L.H."/>
            <person name="Nunes C.C."/>
            <person name="Sailsbery J."/>
            <person name="Clay B."/>
            <person name="Brown D."/>
            <person name="John T."/>
            <person name="Oh Y."/>
            <person name="Young N."/>
            <person name="Fitzgerald M."/>
            <person name="Haas B.J."/>
            <person name="Zeng Q."/>
            <person name="Young S."/>
            <person name="Adiconis X."/>
            <person name="Fan L."/>
            <person name="Levin J.Z."/>
            <person name="Mitchell T.K."/>
            <person name="Okubara P.A."/>
            <person name="Farman M.L."/>
            <person name="Kohn L.M."/>
            <person name="Birren B."/>
            <person name="Ma L.-J."/>
            <person name="Dean R.A."/>
        </authorList>
    </citation>
    <scope>NUCLEOTIDE SEQUENCE</scope>
    <source>
        <strain evidence="5">R3-111a-1</strain>
    </source>
</reference>
<reference evidence="4" key="3">
    <citation type="submission" date="2010-09" db="EMBL/GenBank/DDBJ databases">
        <title>Annotation of Gaeumannomyces graminis var. tritici R3-111a-1.</title>
        <authorList>
            <consortium name="The Broad Institute Genome Sequencing Platform"/>
            <person name="Ma L.-J."/>
            <person name="Dead R."/>
            <person name="Young S.K."/>
            <person name="Zeng Q."/>
            <person name="Gargeya S."/>
            <person name="Fitzgerald M."/>
            <person name="Haas B."/>
            <person name="Abouelleil A."/>
            <person name="Alvarado L."/>
            <person name="Arachchi H.M."/>
            <person name="Berlin A."/>
            <person name="Brown A."/>
            <person name="Chapman S.B."/>
            <person name="Chen Z."/>
            <person name="Dunbar C."/>
            <person name="Freedman E."/>
            <person name="Gearin G."/>
            <person name="Gellesch M."/>
            <person name="Goldberg J."/>
            <person name="Griggs A."/>
            <person name="Gujja S."/>
            <person name="Heiman D."/>
            <person name="Howarth C."/>
            <person name="Larson L."/>
            <person name="Lui A."/>
            <person name="MacDonald P.J.P."/>
            <person name="Mehta T."/>
            <person name="Montmayeur A."/>
            <person name="Murphy C."/>
            <person name="Neiman D."/>
            <person name="Pearson M."/>
            <person name="Priest M."/>
            <person name="Roberts A."/>
            <person name="Saif S."/>
            <person name="Shea T."/>
            <person name="Shenoy N."/>
            <person name="Sisk P."/>
            <person name="Stolte C."/>
            <person name="Sykes S."/>
            <person name="Yandava C."/>
            <person name="Wortman J."/>
            <person name="Nusbaum C."/>
            <person name="Birren B."/>
        </authorList>
    </citation>
    <scope>NUCLEOTIDE SEQUENCE</scope>
    <source>
        <strain evidence="4">R3-111a-1</strain>
    </source>
</reference>
<evidence type="ECO:0000256" key="2">
    <source>
        <dbReference type="SAM" id="Phobius"/>
    </source>
</evidence>
<evidence type="ECO:0000313" key="5">
    <source>
        <dbReference type="EnsemblFungi" id="EJT78434"/>
    </source>
</evidence>
<reference evidence="6" key="1">
    <citation type="submission" date="2010-07" db="EMBL/GenBank/DDBJ databases">
        <title>The genome sequence of Gaeumannomyces graminis var. tritici strain R3-111a-1.</title>
        <authorList>
            <consortium name="The Broad Institute Genome Sequencing Platform"/>
            <person name="Ma L.-J."/>
            <person name="Dead R."/>
            <person name="Young S."/>
            <person name="Zeng Q."/>
            <person name="Koehrsen M."/>
            <person name="Alvarado L."/>
            <person name="Berlin A."/>
            <person name="Chapman S.B."/>
            <person name="Chen Z."/>
            <person name="Freedman E."/>
            <person name="Gellesch M."/>
            <person name="Goldberg J."/>
            <person name="Griggs A."/>
            <person name="Gujja S."/>
            <person name="Heilman E.R."/>
            <person name="Heiman D."/>
            <person name="Hepburn T."/>
            <person name="Howarth C."/>
            <person name="Jen D."/>
            <person name="Larson L."/>
            <person name="Mehta T."/>
            <person name="Neiman D."/>
            <person name="Pearson M."/>
            <person name="Roberts A."/>
            <person name="Saif S."/>
            <person name="Shea T."/>
            <person name="Shenoy N."/>
            <person name="Sisk P."/>
            <person name="Stolte C."/>
            <person name="Sykes S."/>
            <person name="Walk T."/>
            <person name="White J."/>
            <person name="Yandava C."/>
            <person name="Haas B."/>
            <person name="Nusbaum C."/>
            <person name="Birren B."/>
        </authorList>
    </citation>
    <scope>NUCLEOTIDE SEQUENCE [LARGE SCALE GENOMIC DNA]</scope>
    <source>
        <strain evidence="6">R3-111a-1</strain>
    </source>
</reference>
<feature type="compositionally biased region" description="Polar residues" evidence="1">
    <location>
        <begin position="350"/>
        <end position="363"/>
    </location>
</feature>
<feature type="compositionally biased region" description="Gly residues" evidence="1">
    <location>
        <begin position="155"/>
        <end position="166"/>
    </location>
</feature>
<dbReference type="Proteomes" id="UP000006039">
    <property type="component" value="Unassembled WGS sequence"/>
</dbReference>
<protein>
    <submittedName>
        <fullName evidence="4 5">Uncharacterized protein</fullName>
    </submittedName>
</protein>
<dbReference type="HOGENOM" id="CLU_816563_0_0_1"/>
<evidence type="ECO:0000313" key="4">
    <source>
        <dbReference type="EMBL" id="EJT78434.1"/>
    </source>
</evidence>
<gene>
    <name evidence="5" type="primary">20343993</name>
    <name evidence="4" type="ORF">GGTG_03535</name>
</gene>
<feature type="compositionally biased region" description="Pro residues" evidence="1">
    <location>
        <begin position="293"/>
        <end position="302"/>
    </location>
</feature>
<keyword evidence="2" id="KW-1133">Transmembrane helix</keyword>
<evidence type="ECO:0000256" key="1">
    <source>
        <dbReference type="SAM" id="MobiDB-lite"/>
    </source>
</evidence>
<feature type="transmembrane region" description="Helical" evidence="2">
    <location>
        <begin position="222"/>
        <end position="245"/>
    </location>
</feature>
<evidence type="ECO:0000256" key="3">
    <source>
        <dbReference type="SAM" id="SignalP"/>
    </source>
</evidence>
<feature type="signal peptide" evidence="3">
    <location>
        <begin position="1"/>
        <end position="18"/>
    </location>
</feature>
<feature type="region of interest" description="Disordered" evidence="1">
    <location>
        <begin position="264"/>
        <end position="310"/>
    </location>
</feature>